<dbReference type="SUPFAM" id="SSF46966">
    <property type="entry name" value="Spectrin repeat"/>
    <property type="match status" value="1"/>
</dbReference>
<name>A0A6P6DXM2_OCTDE</name>
<dbReference type="AlphaFoldDB" id="A0A6P6DXM2"/>
<protein>
    <submittedName>
        <fullName evidence="3">Spectrin alpha chain, erythrocytic 1-like</fullName>
    </submittedName>
</protein>
<accession>A0A6P6DXM2</accession>
<dbReference type="InterPro" id="IPR002017">
    <property type="entry name" value="Spectrin_repeat"/>
</dbReference>
<dbReference type="RefSeq" id="XP_023564518.1">
    <property type="nucleotide sequence ID" value="XM_023708750.1"/>
</dbReference>
<evidence type="ECO:0000313" key="2">
    <source>
        <dbReference type="Proteomes" id="UP000515203"/>
    </source>
</evidence>
<dbReference type="OrthoDB" id="6018565at2759"/>
<dbReference type="Gene3D" id="1.20.58.60">
    <property type="match status" value="1"/>
</dbReference>
<feature type="compositionally biased region" description="Polar residues" evidence="1">
    <location>
        <begin position="80"/>
        <end position="92"/>
    </location>
</feature>
<dbReference type="GeneID" id="111814794"/>
<evidence type="ECO:0000256" key="1">
    <source>
        <dbReference type="SAM" id="MobiDB-lite"/>
    </source>
</evidence>
<sequence length="124" mass="14278">MESSGPKVLETAEEIHQRRHEVLDRYHRFKERVAERGQKLDESYRYQVFRQDADDLEKWILEKIKIVEDKSYKDIPTIEDGSSSRQGKTPDQGQEGPLTSPERTPDQGKDGPPSGTEHTPDEGQ</sequence>
<feature type="non-terminal residue" evidence="3">
    <location>
        <position position="124"/>
    </location>
</feature>
<proteinExistence type="predicted"/>
<dbReference type="Gene3D" id="1.20.5.170">
    <property type="match status" value="1"/>
</dbReference>
<feature type="region of interest" description="Disordered" evidence="1">
    <location>
        <begin position="70"/>
        <end position="124"/>
    </location>
</feature>
<evidence type="ECO:0000313" key="3">
    <source>
        <dbReference type="RefSeq" id="XP_023564518.1"/>
    </source>
</evidence>
<gene>
    <name evidence="3" type="primary">LOC111814794</name>
</gene>
<reference evidence="3" key="1">
    <citation type="submission" date="2025-08" db="UniProtKB">
        <authorList>
            <consortium name="RefSeq"/>
        </authorList>
    </citation>
    <scope>IDENTIFICATION</scope>
</reference>
<dbReference type="CDD" id="cd00176">
    <property type="entry name" value="SPEC"/>
    <property type="match status" value="1"/>
</dbReference>
<dbReference type="Proteomes" id="UP000515203">
    <property type="component" value="Unplaced"/>
</dbReference>
<dbReference type="Pfam" id="PF00435">
    <property type="entry name" value="Spectrin"/>
    <property type="match status" value="1"/>
</dbReference>
<dbReference type="InParanoid" id="A0A6P6DXM2"/>
<keyword evidence="2" id="KW-1185">Reference proteome</keyword>
<dbReference type="InterPro" id="IPR018159">
    <property type="entry name" value="Spectrin/alpha-actinin"/>
</dbReference>
<organism evidence="2 3">
    <name type="scientific">Octodon degus</name>
    <name type="common">Degu</name>
    <name type="synonym">Sciurus degus</name>
    <dbReference type="NCBI Taxonomy" id="10160"/>
    <lineage>
        <taxon>Eukaryota</taxon>
        <taxon>Metazoa</taxon>
        <taxon>Chordata</taxon>
        <taxon>Craniata</taxon>
        <taxon>Vertebrata</taxon>
        <taxon>Euteleostomi</taxon>
        <taxon>Mammalia</taxon>
        <taxon>Eutheria</taxon>
        <taxon>Euarchontoglires</taxon>
        <taxon>Glires</taxon>
        <taxon>Rodentia</taxon>
        <taxon>Hystricomorpha</taxon>
        <taxon>Octodontidae</taxon>
        <taxon>Octodon</taxon>
    </lineage>
</organism>